<dbReference type="OMA" id="LNGWGIE"/>
<feature type="compositionally biased region" description="Polar residues" evidence="1">
    <location>
        <begin position="372"/>
        <end position="383"/>
    </location>
</feature>
<dbReference type="RefSeq" id="XP_002792368.1">
    <property type="nucleotide sequence ID" value="XM_002792322.1"/>
</dbReference>
<sequence>MTSNGVADSNPTTSPRISYFDGEIPPILSPLDAFALQGRLLAKQLDDSNKGDKRMSRLPPASVASSLSQPRPGYFRIPSAGESTNTVPVSPGAWRHGPNGEVEEASFRPKSQHPLLGRISAQAPASNPADSDGNHKPSEDAPVVPAMPLSVFGVPRAESPDEASLFHLDAEDESRNQRKPSNTAVGVSAATHGEPNGSPQLKRNASNTLAPPTSSSLQNSGSPRLPQHESSDDDYFTSSTMGSTFSSKPRKLSSSSAMSTPHSPMSHFTRPGPRSPSPGSENSTTPNPLPRPSFNFSRPLSRSSTSISIPSPSLHSSEQREESQPRAMNRDNRPSPITLPKSPDSTEDESLSSSNPTTYIYAKYSLPRGRSVSRNSLGLSGLQTPHIEWNEPLFESSSPPSTSGKETFEQAPLSPLATYTHPPSSPSPLKPETPLKTATPPEPELPSKPLRAPKNRSPPRKSSGKLVKRTDWTPPKRHKSFDHVARETVPPAPSNSHSKLPTSTPKSDEQGEAKSTSTESNTTLRPDTSRDGVPPPTTALSAEDHVVKGIQCHENGSLNESTYHLRIAAMQNHPTGMLLYALACRHGWGMRPNPREGVQWLRKAVDCAALERSNSGAEPCGRNIEEKTRRAQFALSIYELGVSHLNGWGIEQDKPLALRCFEIAGRWGDVDALAEAGFCYVEGVGCKKDLKKAAKYYRMAESKGMSMVGNSWIYKPKYMSDDDSLPPAPSLYSATGQEKKSHNKSRTRSIFGHKTSSAARSVHNDS</sequence>
<dbReference type="PANTHER" id="PTHR43628">
    <property type="entry name" value="ACTIVATOR OF C KINASE PROTEIN 1-RELATED"/>
    <property type="match status" value="1"/>
</dbReference>
<dbReference type="STRING" id="502779.C1H4G0"/>
<dbReference type="Gene3D" id="1.25.40.10">
    <property type="entry name" value="Tetratricopeptide repeat domain"/>
    <property type="match status" value="1"/>
</dbReference>
<dbReference type="SUPFAM" id="SSF81901">
    <property type="entry name" value="HCP-like"/>
    <property type="match status" value="1"/>
</dbReference>
<organism evidence="2 3">
    <name type="scientific">Paracoccidioides lutzii (strain ATCC MYA-826 / Pb01)</name>
    <name type="common">Paracoccidioides brasiliensis</name>
    <dbReference type="NCBI Taxonomy" id="502779"/>
    <lineage>
        <taxon>Eukaryota</taxon>
        <taxon>Fungi</taxon>
        <taxon>Dikarya</taxon>
        <taxon>Ascomycota</taxon>
        <taxon>Pezizomycotina</taxon>
        <taxon>Eurotiomycetes</taxon>
        <taxon>Eurotiomycetidae</taxon>
        <taxon>Onygenales</taxon>
        <taxon>Ajellomycetaceae</taxon>
        <taxon>Paracoccidioides</taxon>
    </lineage>
</organism>
<feature type="compositionally biased region" description="Low complexity" evidence="1">
    <location>
        <begin position="236"/>
        <end position="280"/>
    </location>
</feature>
<dbReference type="OrthoDB" id="2384430at2759"/>
<feature type="compositionally biased region" description="Basic and acidic residues" evidence="1">
    <location>
        <begin position="45"/>
        <end position="55"/>
    </location>
</feature>
<evidence type="ECO:0008006" key="4">
    <source>
        <dbReference type="Google" id="ProtNLM"/>
    </source>
</evidence>
<evidence type="ECO:0000256" key="1">
    <source>
        <dbReference type="SAM" id="MobiDB-lite"/>
    </source>
</evidence>
<feature type="compositionally biased region" description="Basic and acidic residues" evidence="1">
    <location>
        <begin position="317"/>
        <end position="333"/>
    </location>
</feature>
<protein>
    <recommendedName>
        <fullName evidence="4">Cell cycle inhibitor Nif1</fullName>
    </recommendedName>
</protein>
<evidence type="ECO:0000313" key="3">
    <source>
        <dbReference type="Proteomes" id="UP000002059"/>
    </source>
</evidence>
<dbReference type="AlphaFoldDB" id="C1H4G0"/>
<dbReference type="InterPro" id="IPR011990">
    <property type="entry name" value="TPR-like_helical_dom_sf"/>
</dbReference>
<feature type="region of interest" description="Disordered" evidence="1">
    <location>
        <begin position="122"/>
        <end position="540"/>
    </location>
</feature>
<dbReference type="Proteomes" id="UP000002059">
    <property type="component" value="Partially assembled WGS sequence"/>
</dbReference>
<feature type="compositionally biased region" description="Polar residues" evidence="1">
    <location>
        <begin position="494"/>
        <end position="505"/>
    </location>
</feature>
<name>C1H4G0_PARBA</name>
<feature type="compositionally biased region" description="Basic residues" evidence="1">
    <location>
        <begin position="451"/>
        <end position="467"/>
    </location>
</feature>
<proteinExistence type="predicted"/>
<feature type="region of interest" description="Disordered" evidence="1">
    <location>
        <begin position="45"/>
        <end position="110"/>
    </location>
</feature>
<feature type="compositionally biased region" description="Low complexity" evidence="1">
    <location>
        <begin position="297"/>
        <end position="316"/>
    </location>
</feature>
<dbReference type="InterPro" id="IPR052945">
    <property type="entry name" value="Mitotic_Regulator"/>
</dbReference>
<feature type="region of interest" description="Disordered" evidence="1">
    <location>
        <begin position="728"/>
        <end position="766"/>
    </location>
</feature>
<dbReference type="VEuPathDB" id="FungiDB:PAAG_05653"/>
<accession>C1H4G0</accession>
<gene>
    <name evidence="2" type="ORF">PAAG_05653</name>
</gene>
<dbReference type="GeneID" id="9095559"/>
<feature type="compositionally biased region" description="Polar residues" evidence="1">
    <location>
        <begin position="513"/>
        <end position="526"/>
    </location>
</feature>
<feature type="compositionally biased region" description="Polar residues" evidence="1">
    <location>
        <begin position="197"/>
        <end position="222"/>
    </location>
</feature>
<dbReference type="SMART" id="SM00671">
    <property type="entry name" value="SEL1"/>
    <property type="match status" value="3"/>
</dbReference>
<keyword evidence="3" id="KW-1185">Reference proteome</keyword>
<evidence type="ECO:0000313" key="2">
    <source>
        <dbReference type="EMBL" id="EEH34604.1"/>
    </source>
</evidence>
<dbReference type="KEGG" id="pbl:PAAG_05653"/>
<dbReference type="eggNOG" id="ENOG502QV88">
    <property type="taxonomic scope" value="Eukaryota"/>
</dbReference>
<dbReference type="HOGENOM" id="CLU_011273_0_0_1"/>
<dbReference type="EMBL" id="KN294006">
    <property type="protein sequence ID" value="EEH34604.1"/>
    <property type="molecule type" value="Genomic_DNA"/>
</dbReference>
<reference evidence="2 3" key="1">
    <citation type="journal article" date="2011" name="PLoS Genet.">
        <title>Comparative genomic analysis of human fungal pathogens causing paracoccidioidomycosis.</title>
        <authorList>
            <person name="Desjardins C.A."/>
            <person name="Champion M.D."/>
            <person name="Holder J.W."/>
            <person name="Muszewska A."/>
            <person name="Goldberg J."/>
            <person name="Bailao A.M."/>
            <person name="Brigido M.M."/>
            <person name="Ferreira M.E."/>
            <person name="Garcia A.M."/>
            <person name="Grynberg M."/>
            <person name="Gujja S."/>
            <person name="Heiman D.I."/>
            <person name="Henn M.R."/>
            <person name="Kodira C.D."/>
            <person name="Leon-Narvaez H."/>
            <person name="Longo L.V."/>
            <person name="Ma L.J."/>
            <person name="Malavazi I."/>
            <person name="Matsuo A.L."/>
            <person name="Morais F.V."/>
            <person name="Pereira M."/>
            <person name="Rodriguez-Brito S."/>
            <person name="Sakthikumar S."/>
            <person name="Salem-Izacc S.M."/>
            <person name="Sykes S.M."/>
            <person name="Teixeira M.M."/>
            <person name="Vallejo M.C."/>
            <person name="Walter M.E."/>
            <person name="Yandava C."/>
            <person name="Young S."/>
            <person name="Zeng Q."/>
            <person name="Zucker J."/>
            <person name="Felipe M.S."/>
            <person name="Goldman G.H."/>
            <person name="Haas B.J."/>
            <person name="McEwen J.G."/>
            <person name="Nino-Vega G."/>
            <person name="Puccia R."/>
            <person name="San-Blas G."/>
            <person name="Soares C.M."/>
            <person name="Birren B.W."/>
            <person name="Cuomo C.A."/>
        </authorList>
    </citation>
    <scope>NUCLEOTIDE SEQUENCE [LARGE SCALE GENOMIC DNA]</scope>
    <source>
        <strain evidence="3">ATCC MYA-826 / Pb01</strain>
    </source>
</reference>
<dbReference type="GO" id="GO:0032153">
    <property type="term" value="C:cell division site"/>
    <property type="evidence" value="ECO:0007669"/>
    <property type="project" value="TreeGrafter"/>
</dbReference>
<dbReference type="GO" id="GO:0010972">
    <property type="term" value="P:negative regulation of G2/M transition of mitotic cell cycle"/>
    <property type="evidence" value="ECO:0007669"/>
    <property type="project" value="TreeGrafter"/>
</dbReference>
<dbReference type="PANTHER" id="PTHR43628:SF11">
    <property type="entry name" value="PROTEIN DSF2"/>
    <property type="match status" value="1"/>
</dbReference>
<dbReference type="Pfam" id="PF08238">
    <property type="entry name" value="Sel1"/>
    <property type="match status" value="3"/>
</dbReference>
<dbReference type="InterPro" id="IPR006597">
    <property type="entry name" value="Sel1-like"/>
</dbReference>
<feature type="compositionally biased region" description="Polar residues" evidence="1">
    <location>
        <begin position="395"/>
        <end position="405"/>
    </location>
</feature>